<sequence>MIDIESLLDMANVHAADFDGIQELPGVRVGVSPRYFDNKPENRHLGTSLPTNLDHSTLEEVFFSAFAFDLKIVNNEEDVIFEFSNNDLEG</sequence>
<dbReference type="AlphaFoldDB" id="N8Y549"/>
<dbReference type="EMBL" id="APPN01000083">
    <property type="protein sequence ID" value="ENV31872.1"/>
    <property type="molecule type" value="Genomic_DNA"/>
</dbReference>
<dbReference type="STRING" id="202952.GCA_000747725_01120"/>
<comment type="caution">
    <text evidence="1">The sequence shown here is derived from an EMBL/GenBank/DDBJ whole genome shotgun (WGS) entry which is preliminary data.</text>
</comment>
<evidence type="ECO:0000313" key="1">
    <source>
        <dbReference type="EMBL" id="ENV31872.1"/>
    </source>
</evidence>
<proteinExistence type="predicted"/>
<organism evidence="1 2">
    <name type="scientific">Acinetobacter gerneri DSM 14967 = CIP 107464 = MTCC 9824</name>
    <dbReference type="NCBI Taxonomy" id="1120926"/>
    <lineage>
        <taxon>Bacteria</taxon>
        <taxon>Pseudomonadati</taxon>
        <taxon>Pseudomonadota</taxon>
        <taxon>Gammaproteobacteria</taxon>
        <taxon>Moraxellales</taxon>
        <taxon>Moraxellaceae</taxon>
        <taxon>Acinetobacter</taxon>
    </lineage>
</organism>
<keyword evidence="2" id="KW-1185">Reference proteome</keyword>
<dbReference type="GeneID" id="84211502"/>
<dbReference type="RefSeq" id="WP_004870152.1">
    <property type="nucleotide sequence ID" value="NZ_ASYY01000061.1"/>
</dbReference>
<reference evidence="1 2" key="1">
    <citation type="submission" date="2013-02" db="EMBL/GenBank/DDBJ databases">
        <title>The Genome Sequence of Acinetobacter gerneri CIP 107464.</title>
        <authorList>
            <consortium name="The Broad Institute Genome Sequencing Platform"/>
            <consortium name="The Broad Institute Genome Sequencing Center for Infectious Disease"/>
            <person name="Cerqueira G."/>
            <person name="Feldgarden M."/>
            <person name="Courvalin P."/>
            <person name="Perichon B."/>
            <person name="Grillot-Courvalin C."/>
            <person name="Clermont D."/>
            <person name="Rocha E."/>
            <person name="Yoon E.-J."/>
            <person name="Nemec A."/>
            <person name="Walker B."/>
            <person name="Young S.K."/>
            <person name="Zeng Q."/>
            <person name="Gargeya S."/>
            <person name="Fitzgerald M."/>
            <person name="Haas B."/>
            <person name="Abouelleil A."/>
            <person name="Alvarado L."/>
            <person name="Arachchi H.M."/>
            <person name="Berlin A.M."/>
            <person name="Chapman S.B."/>
            <person name="Dewar J."/>
            <person name="Goldberg J."/>
            <person name="Griggs A."/>
            <person name="Gujja S."/>
            <person name="Hansen M."/>
            <person name="Howarth C."/>
            <person name="Imamovic A."/>
            <person name="Larimer J."/>
            <person name="McCowan C."/>
            <person name="Murphy C."/>
            <person name="Neiman D."/>
            <person name="Pearson M."/>
            <person name="Priest M."/>
            <person name="Roberts A."/>
            <person name="Saif S."/>
            <person name="Shea T."/>
            <person name="Sisk P."/>
            <person name="Sykes S."/>
            <person name="Wortman J."/>
            <person name="Nusbaum C."/>
            <person name="Birren B."/>
        </authorList>
    </citation>
    <scope>NUCLEOTIDE SEQUENCE [LARGE SCALE GENOMIC DNA]</scope>
    <source>
        <strain evidence="1 2">CIP 107464</strain>
    </source>
</reference>
<evidence type="ECO:0000313" key="2">
    <source>
        <dbReference type="Proteomes" id="UP000013117"/>
    </source>
</evidence>
<gene>
    <name evidence="1" type="ORF">F960_04241</name>
</gene>
<name>N8Y549_9GAMM</name>
<accession>N8Y549</accession>
<dbReference type="PATRIC" id="fig|1120926.3.peg.4128"/>
<dbReference type="HOGENOM" id="CLU_2434162_0_0_6"/>
<dbReference type="Proteomes" id="UP000013117">
    <property type="component" value="Unassembled WGS sequence"/>
</dbReference>
<protein>
    <submittedName>
        <fullName evidence="1">Uncharacterized protein</fullName>
    </submittedName>
</protein>